<feature type="region of interest" description="Disordered" evidence="1">
    <location>
        <begin position="13"/>
        <end position="33"/>
    </location>
</feature>
<dbReference type="GO" id="GO:0005737">
    <property type="term" value="C:cytoplasm"/>
    <property type="evidence" value="ECO:0007669"/>
    <property type="project" value="TreeGrafter"/>
</dbReference>
<name>A0AAE0QWG4_9TELE</name>
<gene>
    <name evidence="3" type="ORF">QTP70_004423</name>
</gene>
<comment type="caution">
    <text evidence="3">The sequence shown here is derived from an EMBL/GenBank/DDBJ whole genome shotgun (WGS) entry which is preliminary data.</text>
</comment>
<keyword evidence="4" id="KW-1185">Reference proteome</keyword>
<organism evidence="3 4">
    <name type="scientific">Hemibagrus guttatus</name>
    <dbReference type="NCBI Taxonomy" id="175788"/>
    <lineage>
        <taxon>Eukaryota</taxon>
        <taxon>Metazoa</taxon>
        <taxon>Chordata</taxon>
        <taxon>Craniata</taxon>
        <taxon>Vertebrata</taxon>
        <taxon>Euteleostomi</taxon>
        <taxon>Actinopterygii</taxon>
        <taxon>Neopterygii</taxon>
        <taxon>Teleostei</taxon>
        <taxon>Ostariophysi</taxon>
        <taxon>Siluriformes</taxon>
        <taxon>Bagridae</taxon>
        <taxon>Hemibagrus</taxon>
    </lineage>
</organism>
<dbReference type="InterPro" id="IPR050344">
    <property type="entry name" value="Peptidase_M1_aminopeptidases"/>
</dbReference>
<dbReference type="GO" id="GO:0042277">
    <property type="term" value="F:peptide binding"/>
    <property type="evidence" value="ECO:0007669"/>
    <property type="project" value="TreeGrafter"/>
</dbReference>
<dbReference type="EMBL" id="JAUCMX010000009">
    <property type="protein sequence ID" value="KAK3535108.1"/>
    <property type="molecule type" value="Genomic_DNA"/>
</dbReference>
<dbReference type="GO" id="GO:0070006">
    <property type="term" value="F:metalloaminopeptidase activity"/>
    <property type="evidence" value="ECO:0007669"/>
    <property type="project" value="TreeGrafter"/>
</dbReference>
<evidence type="ECO:0000259" key="2">
    <source>
        <dbReference type="Pfam" id="PF17900"/>
    </source>
</evidence>
<evidence type="ECO:0000313" key="3">
    <source>
        <dbReference type="EMBL" id="KAK3535108.1"/>
    </source>
</evidence>
<dbReference type="PANTHER" id="PTHR11533">
    <property type="entry name" value="PROTEASE M1 ZINC METALLOPROTEASE"/>
    <property type="match status" value="1"/>
</dbReference>
<dbReference type="GO" id="GO:0005615">
    <property type="term" value="C:extracellular space"/>
    <property type="evidence" value="ECO:0007669"/>
    <property type="project" value="TreeGrafter"/>
</dbReference>
<evidence type="ECO:0000256" key="1">
    <source>
        <dbReference type="SAM" id="MobiDB-lite"/>
    </source>
</evidence>
<evidence type="ECO:0000313" key="4">
    <source>
        <dbReference type="Proteomes" id="UP001274896"/>
    </source>
</evidence>
<reference evidence="3" key="1">
    <citation type="submission" date="2023-06" db="EMBL/GenBank/DDBJ databases">
        <title>Male Hemibagrus guttatus genome.</title>
        <authorList>
            <person name="Bian C."/>
        </authorList>
    </citation>
    <scope>NUCLEOTIDE SEQUENCE</scope>
    <source>
        <strain evidence="3">Male_cb2023</strain>
        <tissue evidence="3">Muscle</tissue>
    </source>
</reference>
<dbReference type="GO" id="GO:0006508">
    <property type="term" value="P:proteolysis"/>
    <property type="evidence" value="ECO:0007669"/>
    <property type="project" value="TreeGrafter"/>
</dbReference>
<protein>
    <recommendedName>
        <fullName evidence="2">Aminopeptidase N-like N-terminal domain-containing protein</fullName>
    </recommendedName>
</protein>
<feature type="domain" description="Aminopeptidase N-like N-terminal" evidence="2">
    <location>
        <begin position="38"/>
        <end position="172"/>
    </location>
</feature>
<proteinExistence type="predicted"/>
<dbReference type="SUPFAM" id="SSF63737">
    <property type="entry name" value="Leukotriene A4 hydrolase N-terminal domain"/>
    <property type="match status" value="1"/>
</dbReference>
<accession>A0AAE0QWG4</accession>
<dbReference type="GO" id="GO:0008270">
    <property type="term" value="F:zinc ion binding"/>
    <property type="evidence" value="ECO:0007669"/>
    <property type="project" value="TreeGrafter"/>
</dbReference>
<dbReference type="InterPro" id="IPR042097">
    <property type="entry name" value="Aminopeptidase_N-like_N_sf"/>
</dbReference>
<dbReference type="GO" id="GO:0005886">
    <property type="term" value="C:plasma membrane"/>
    <property type="evidence" value="ECO:0007669"/>
    <property type="project" value="TreeGrafter"/>
</dbReference>
<dbReference type="Gene3D" id="2.60.40.1730">
    <property type="entry name" value="tricorn interacting facor f3 domain"/>
    <property type="match status" value="1"/>
</dbReference>
<dbReference type="InterPro" id="IPR045357">
    <property type="entry name" value="Aminopeptidase_N-like_N"/>
</dbReference>
<dbReference type="PANTHER" id="PTHR11533:SF172">
    <property type="entry name" value="AMINOPEPTIDASE N"/>
    <property type="match status" value="1"/>
</dbReference>
<dbReference type="Pfam" id="PF17900">
    <property type="entry name" value="Peptidase_M1_N"/>
    <property type="match status" value="1"/>
</dbReference>
<dbReference type="AlphaFoldDB" id="A0AAE0QWG4"/>
<sequence>MLYGLETVSLRKRQESELETRSRTPRSDGCRPPERLLPVSYDVELWPDAEGLNIFTGNSSVVFECVKETDLILIHANKLNLTSEATLSRLDGSPAPSITSANKTTGESQCLAFYLSEKLKAGERYQLHAEFRAELTEDLGGFYRNEYEHGAKKIVVSMWSRPTHTPGIFLCCHETKMEPELHISLLQEPGTLTNAEQRGVQQKV</sequence>
<dbReference type="Proteomes" id="UP001274896">
    <property type="component" value="Unassembled WGS sequence"/>
</dbReference>
<dbReference type="GO" id="GO:0043171">
    <property type="term" value="P:peptide catabolic process"/>
    <property type="evidence" value="ECO:0007669"/>
    <property type="project" value="TreeGrafter"/>
</dbReference>